<sequence length="126" mass="15145">MCFKDGQQLLQHMVDICIRKMCAKSNKYNVIEMEHTRHFLIDKTIDQLNWSLKGLSIIFSPIYFLQYNHYALCIAILKTKKIKLYDSLHGSYDHNKYMSIFLNDYNKSKGRIYEQFLVKFQKLYSE</sequence>
<reference evidence="2" key="1">
    <citation type="submission" date="2022-11" db="UniProtKB">
        <authorList>
            <consortium name="WormBaseParasite"/>
        </authorList>
    </citation>
    <scope>IDENTIFICATION</scope>
</reference>
<protein>
    <submittedName>
        <fullName evidence="2">Ubiquitin-like protease family profile domain-containing protein</fullName>
    </submittedName>
</protein>
<dbReference type="Proteomes" id="UP000887563">
    <property type="component" value="Unplaced"/>
</dbReference>
<accession>A0A914LJW6</accession>
<dbReference type="AlphaFoldDB" id="A0A914LJW6"/>
<name>A0A914LJW6_MELIC</name>
<evidence type="ECO:0000313" key="2">
    <source>
        <dbReference type="WBParaSite" id="Minc3s00579g14570"/>
    </source>
</evidence>
<dbReference type="InterPro" id="IPR038765">
    <property type="entry name" value="Papain-like_cys_pep_sf"/>
</dbReference>
<keyword evidence="1" id="KW-1185">Reference proteome</keyword>
<dbReference type="WBParaSite" id="Minc3s00579g14570">
    <property type="protein sequence ID" value="Minc3s00579g14570"/>
    <property type="gene ID" value="Minc3s00579g14570"/>
</dbReference>
<dbReference type="SUPFAM" id="SSF54001">
    <property type="entry name" value="Cysteine proteinases"/>
    <property type="match status" value="1"/>
</dbReference>
<proteinExistence type="predicted"/>
<organism evidence="1 2">
    <name type="scientific">Meloidogyne incognita</name>
    <name type="common">Southern root-knot nematode worm</name>
    <name type="synonym">Oxyuris incognita</name>
    <dbReference type="NCBI Taxonomy" id="6306"/>
    <lineage>
        <taxon>Eukaryota</taxon>
        <taxon>Metazoa</taxon>
        <taxon>Ecdysozoa</taxon>
        <taxon>Nematoda</taxon>
        <taxon>Chromadorea</taxon>
        <taxon>Rhabditida</taxon>
        <taxon>Tylenchina</taxon>
        <taxon>Tylenchomorpha</taxon>
        <taxon>Tylenchoidea</taxon>
        <taxon>Meloidogynidae</taxon>
        <taxon>Meloidogyninae</taxon>
        <taxon>Meloidogyne</taxon>
        <taxon>Meloidogyne incognita group</taxon>
    </lineage>
</organism>
<dbReference type="Gene3D" id="3.30.310.130">
    <property type="entry name" value="Ubiquitin-related"/>
    <property type="match status" value="1"/>
</dbReference>
<evidence type="ECO:0000313" key="1">
    <source>
        <dbReference type="Proteomes" id="UP000887563"/>
    </source>
</evidence>